<feature type="compositionally biased region" description="Polar residues" evidence="1">
    <location>
        <begin position="163"/>
        <end position="178"/>
    </location>
</feature>
<gene>
    <name evidence="2" type="ORF">BDA99DRAFT_542379</name>
</gene>
<name>A0AAD5JPQ5_9FUNG</name>
<comment type="caution">
    <text evidence="2">The sequence shown here is derived from an EMBL/GenBank/DDBJ whole genome shotgun (WGS) entry which is preliminary data.</text>
</comment>
<dbReference type="AlphaFoldDB" id="A0AAD5JPQ5"/>
<evidence type="ECO:0000313" key="2">
    <source>
        <dbReference type="EMBL" id="KAI9248804.1"/>
    </source>
</evidence>
<evidence type="ECO:0000313" key="3">
    <source>
        <dbReference type="Proteomes" id="UP001209540"/>
    </source>
</evidence>
<feature type="region of interest" description="Disordered" evidence="1">
    <location>
        <begin position="163"/>
        <end position="187"/>
    </location>
</feature>
<dbReference type="EMBL" id="JAIXMP010000037">
    <property type="protein sequence ID" value="KAI9248804.1"/>
    <property type="molecule type" value="Genomic_DNA"/>
</dbReference>
<sequence length="187" mass="21796">MNAGDATTTSNNQANTERLSQPVATDRRKKTIRRLLQKRPGQKTKYLTINKAAIIRIINHNNILDEDECEAEYNNIEGLANRITFILAKLYNQDESTKVYPDHWANLNDKKKQDAIDDLYETVRQKYGIPFDECEVDWCSNYMLMERWNNRYRHWIKTHAMSTQNDPESLPTSSTENSIKVRNDGGI</sequence>
<feature type="compositionally biased region" description="Polar residues" evidence="1">
    <location>
        <begin position="1"/>
        <end position="23"/>
    </location>
</feature>
<dbReference type="Proteomes" id="UP001209540">
    <property type="component" value="Unassembled WGS sequence"/>
</dbReference>
<evidence type="ECO:0000256" key="1">
    <source>
        <dbReference type="SAM" id="MobiDB-lite"/>
    </source>
</evidence>
<proteinExistence type="predicted"/>
<protein>
    <submittedName>
        <fullName evidence="2">Uncharacterized protein</fullName>
    </submittedName>
</protein>
<reference evidence="2" key="2">
    <citation type="submission" date="2023-02" db="EMBL/GenBank/DDBJ databases">
        <authorList>
            <consortium name="DOE Joint Genome Institute"/>
            <person name="Mondo S.J."/>
            <person name="Chang Y."/>
            <person name="Wang Y."/>
            <person name="Ahrendt S."/>
            <person name="Andreopoulos W."/>
            <person name="Barry K."/>
            <person name="Beard J."/>
            <person name="Benny G.L."/>
            <person name="Blankenship S."/>
            <person name="Bonito G."/>
            <person name="Cuomo C."/>
            <person name="Desiro A."/>
            <person name="Gervers K.A."/>
            <person name="Hundley H."/>
            <person name="Kuo A."/>
            <person name="LaButti K."/>
            <person name="Lang B.F."/>
            <person name="Lipzen A."/>
            <person name="O'Donnell K."/>
            <person name="Pangilinan J."/>
            <person name="Reynolds N."/>
            <person name="Sandor L."/>
            <person name="Smith M.W."/>
            <person name="Tsang A."/>
            <person name="Grigoriev I.V."/>
            <person name="Stajich J.E."/>
            <person name="Spatafora J.W."/>
        </authorList>
    </citation>
    <scope>NUCLEOTIDE SEQUENCE</scope>
    <source>
        <strain evidence="2">RSA 2281</strain>
    </source>
</reference>
<feature type="region of interest" description="Disordered" evidence="1">
    <location>
        <begin position="1"/>
        <end position="29"/>
    </location>
</feature>
<keyword evidence="3" id="KW-1185">Reference proteome</keyword>
<reference evidence="2" key="1">
    <citation type="journal article" date="2022" name="IScience">
        <title>Evolution of zygomycete secretomes and the origins of terrestrial fungal ecologies.</title>
        <authorList>
            <person name="Chang Y."/>
            <person name="Wang Y."/>
            <person name="Mondo S."/>
            <person name="Ahrendt S."/>
            <person name="Andreopoulos W."/>
            <person name="Barry K."/>
            <person name="Beard J."/>
            <person name="Benny G.L."/>
            <person name="Blankenship S."/>
            <person name="Bonito G."/>
            <person name="Cuomo C."/>
            <person name="Desiro A."/>
            <person name="Gervers K.A."/>
            <person name="Hundley H."/>
            <person name="Kuo A."/>
            <person name="LaButti K."/>
            <person name="Lang B.F."/>
            <person name="Lipzen A."/>
            <person name="O'Donnell K."/>
            <person name="Pangilinan J."/>
            <person name="Reynolds N."/>
            <person name="Sandor L."/>
            <person name="Smith M.E."/>
            <person name="Tsang A."/>
            <person name="Grigoriev I.V."/>
            <person name="Stajich J.E."/>
            <person name="Spatafora J.W."/>
        </authorList>
    </citation>
    <scope>NUCLEOTIDE SEQUENCE</scope>
    <source>
        <strain evidence="2">RSA 2281</strain>
    </source>
</reference>
<accession>A0AAD5JPQ5</accession>
<organism evidence="2 3">
    <name type="scientific">Phascolomyces articulosus</name>
    <dbReference type="NCBI Taxonomy" id="60185"/>
    <lineage>
        <taxon>Eukaryota</taxon>
        <taxon>Fungi</taxon>
        <taxon>Fungi incertae sedis</taxon>
        <taxon>Mucoromycota</taxon>
        <taxon>Mucoromycotina</taxon>
        <taxon>Mucoromycetes</taxon>
        <taxon>Mucorales</taxon>
        <taxon>Lichtheimiaceae</taxon>
        <taxon>Phascolomyces</taxon>
    </lineage>
</organism>